<feature type="transmembrane region" description="Helical" evidence="7">
    <location>
        <begin position="145"/>
        <end position="162"/>
    </location>
</feature>
<organism evidence="8 9">
    <name type="scientific">Candidatus Seongchinamella marina</name>
    <dbReference type="NCBI Taxonomy" id="2518990"/>
    <lineage>
        <taxon>Bacteria</taxon>
        <taxon>Pseudomonadati</taxon>
        <taxon>Pseudomonadota</taxon>
        <taxon>Gammaproteobacteria</taxon>
        <taxon>Cellvibrionales</taxon>
        <taxon>Halieaceae</taxon>
        <taxon>Seongchinamella</taxon>
    </lineage>
</organism>
<evidence type="ECO:0000313" key="9">
    <source>
        <dbReference type="Proteomes" id="UP001143307"/>
    </source>
</evidence>
<dbReference type="PANTHER" id="PTHR42770:SF15">
    <property type="entry name" value="GLUTAMATE_GAMMA-AMINOBUTYRATE ANTIPORTER-RELATED"/>
    <property type="match status" value="1"/>
</dbReference>
<evidence type="ECO:0000313" key="8">
    <source>
        <dbReference type="EMBL" id="MCX2972951.1"/>
    </source>
</evidence>
<feature type="transmembrane region" description="Helical" evidence="7">
    <location>
        <begin position="111"/>
        <end position="133"/>
    </location>
</feature>
<evidence type="ECO:0000256" key="7">
    <source>
        <dbReference type="SAM" id="Phobius"/>
    </source>
</evidence>
<feature type="transmembrane region" description="Helical" evidence="7">
    <location>
        <begin position="31"/>
        <end position="49"/>
    </location>
</feature>
<feature type="transmembrane region" description="Helical" evidence="7">
    <location>
        <begin position="80"/>
        <end position="105"/>
    </location>
</feature>
<evidence type="ECO:0000256" key="5">
    <source>
        <dbReference type="ARBA" id="ARBA00022989"/>
    </source>
</evidence>
<reference evidence="8" key="1">
    <citation type="submission" date="2019-02" db="EMBL/GenBank/DDBJ databases">
        <authorList>
            <person name="Li S.-H."/>
        </authorList>
    </citation>
    <scope>NUCLEOTIDE SEQUENCE</scope>
    <source>
        <strain evidence="8">IMCC8485</strain>
    </source>
</reference>
<feature type="transmembrane region" description="Helical" evidence="7">
    <location>
        <begin position="393"/>
        <end position="414"/>
    </location>
</feature>
<keyword evidence="4 7" id="KW-0812">Transmembrane</keyword>
<proteinExistence type="predicted"/>
<feature type="transmembrane region" description="Helical" evidence="7">
    <location>
        <begin position="321"/>
        <end position="342"/>
    </location>
</feature>
<feature type="transmembrane region" description="Helical" evidence="7">
    <location>
        <begin position="270"/>
        <end position="291"/>
    </location>
</feature>
<keyword evidence="9" id="KW-1185">Reference proteome</keyword>
<evidence type="ECO:0000256" key="4">
    <source>
        <dbReference type="ARBA" id="ARBA00022692"/>
    </source>
</evidence>
<comment type="subcellular location">
    <subcellularLocation>
        <location evidence="1">Cell membrane</location>
        <topology evidence="1">Multi-pass membrane protein</topology>
    </subcellularLocation>
</comment>
<keyword evidence="6 7" id="KW-0472">Membrane</keyword>
<dbReference type="PANTHER" id="PTHR42770">
    <property type="entry name" value="AMINO ACID TRANSPORTER-RELATED"/>
    <property type="match status" value="1"/>
</dbReference>
<evidence type="ECO:0000256" key="1">
    <source>
        <dbReference type="ARBA" id="ARBA00004651"/>
    </source>
</evidence>
<gene>
    <name evidence="8" type="ORF">EYC87_05040</name>
</gene>
<accession>A0ABT3SSI4</accession>
<feature type="transmembrane region" description="Helical" evidence="7">
    <location>
        <begin position="182"/>
        <end position="201"/>
    </location>
</feature>
<keyword evidence="2" id="KW-0813">Transport</keyword>
<feature type="transmembrane region" description="Helical" evidence="7">
    <location>
        <begin position="420"/>
        <end position="439"/>
    </location>
</feature>
<name>A0ABT3SSI4_9GAMM</name>
<comment type="caution">
    <text evidence="8">The sequence shown here is derived from an EMBL/GenBank/DDBJ whole genome shotgun (WGS) entry which is preliminary data.</text>
</comment>
<dbReference type="EMBL" id="SHNP01000002">
    <property type="protein sequence ID" value="MCX2972951.1"/>
    <property type="molecule type" value="Genomic_DNA"/>
</dbReference>
<dbReference type="Pfam" id="PF13520">
    <property type="entry name" value="AA_permease_2"/>
    <property type="match status" value="1"/>
</dbReference>
<feature type="transmembrane region" description="Helical" evidence="7">
    <location>
        <begin position="348"/>
        <end position="372"/>
    </location>
</feature>
<keyword evidence="5 7" id="KW-1133">Transmembrane helix</keyword>
<sequence length="450" mass="48967">MGMVDMTLFTVSAILFLDTLAGSASMGAAALTFWLAFSVLFFLPFGLITSEMGTAYPEQGGIYAWVRDALGKRWGTRVTWLYWINLPIWSASIFVMFTSILSQLFWPDLELGGQLVLAILFNWAIIGLTCMPLKYGKWIPNAGALVKMVAFGALIIAGVLHALDPAKPLANDFSVQAFIPEWGSGVQYIAIVIWGMVGFELMSAASDEMENPVRDIPRATLFSGLIIIFGNVLGIFAVLAVIPAEDINMVEGLVDTFLALFGDSGMGRTLAIAMSVCFMFSLLSNAVTWSLGANRTIAKSAQDGEMPAFLGYEHPKYGTPVGAGIVVGVLVTLLLGFYGLVATSNEELFWLLFAAQGVIFMTPYMGAIVAFMHARINDPDRERPFRIPGGKPVAWLVTVLCFSCICMSVLLFMYVPGEGFDWPVVIGGVTALALGEITLRYSEIKRSRRD</sequence>
<evidence type="ECO:0000256" key="3">
    <source>
        <dbReference type="ARBA" id="ARBA00022475"/>
    </source>
</evidence>
<evidence type="ECO:0000256" key="2">
    <source>
        <dbReference type="ARBA" id="ARBA00022448"/>
    </source>
</evidence>
<feature type="transmembrane region" description="Helical" evidence="7">
    <location>
        <begin position="221"/>
        <end position="242"/>
    </location>
</feature>
<dbReference type="Gene3D" id="1.20.1740.10">
    <property type="entry name" value="Amino acid/polyamine transporter I"/>
    <property type="match status" value="1"/>
</dbReference>
<dbReference type="PIRSF" id="PIRSF006060">
    <property type="entry name" value="AA_transporter"/>
    <property type="match status" value="1"/>
</dbReference>
<dbReference type="InterPro" id="IPR002293">
    <property type="entry name" value="AA/rel_permease1"/>
</dbReference>
<protein>
    <submittedName>
        <fullName evidence="8">APC family permease</fullName>
    </submittedName>
</protein>
<evidence type="ECO:0000256" key="6">
    <source>
        <dbReference type="ARBA" id="ARBA00023136"/>
    </source>
</evidence>
<keyword evidence="3" id="KW-1003">Cell membrane</keyword>
<dbReference type="Proteomes" id="UP001143307">
    <property type="component" value="Unassembled WGS sequence"/>
</dbReference>
<dbReference type="InterPro" id="IPR050367">
    <property type="entry name" value="APC_superfamily"/>
</dbReference>